<proteinExistence type="predicted"/>
<gene>
    <name evidence="1" type="ORF">SO694_00059034</name>
</gene>
<name>A0ABR1FZ41_AURAN</name>
<accession>A0ABR1FZ41</accession>
<comment type="caution">
    <text evidence="1">The sequence shown here is derived from an EMBL/GenBank/DDBJ whole genome shotgun (WGS) entry which is preliminary data.</text>
</comment>
<evidence type="ECO:0000313" key="2">
    <source>
        <dbReference type="Proteomes" id="UP001363151"/>
    </source>
</evidence>
<protein>
    <recommendedName>
        <fullName evidence="3">ShKT domain-containing protein</fullName>
    </recommendedName>
</protein>
<reference evidence="1 2" key="1">
    <citation type="submission" date="2024-03" db="EMBL/GenBank/DDBJ databases">
        <title>Aureococcus anophagefferens CCMP1851 and Kratosvirus quantuckense: Draft genome of a second virus-susceptible host strain in the model system.</title>
        <authorList>
            <person name="Chase E."/>
            <person name="Truchon A.R."/>
            <person name="Schepens W."/>
            <person name="Wilhelm S.W."/>
        </authorList>
    </citation>
    <scope>NUCLEOTIDE SEQUENCE [LARGE SCALE GENOMIC DNA]</scope>
    <source>
        <strain evidence="1 2">CCMP1851</strain>
    </source>
</reference>
<evidence type="ECO:0008006" key="3">
    <source>
        <dbReference type="Google" id="ProtNLM"/>
    </source>
</evidence>
<sequence>MSAMAGNGLISSSDKGCWLLTEYFDLYDEQFPEVGLNRDCNNLVARDECTDVMCTNWGTFDYIDAYGMCPHECGICMDQAQSCASSTLTDDPDWESSYGDCKTYQPGEDNEGYCADDGACSICACSCEADAGC</sequence>
<evidence type="ECO:0000313" key="1">
    <source>
        <dbReference type="EMBL" id="KAK7241351.1"/>
    </source>
</evidence>
<dbReference type="Proteomes" id="UP001363151">
    <property type="component" value="Unassembled WGS sequence"/>
</dbReference>
<organism evidence="1 2">
    <name type="scientific">Aureococcus anophagefferens</name>
    <name type="common">Harmful bloom alga</name>
    <dbReference type="NCBI Taxonomy" id="44056"/>
    <lineage>
        <taxon>Eukaryota</taxon>
        <taxon>Sar</taxon>
        <taxon>Stramenopiles</taxon>
        <taxon>Ochrophyta</taxon>
        <taxon>Pelagophyceae</taxon>
        <taxon>Pelagomonadales</taxon>
        <taxon>Pelagomonadaceae</taxon>
        <taxon>Aureococcus</taxon>
    </lineage>
</organism>
<keyword evidence="2" id="KW-1185">Reference proteome</keyword>
<dbReference type="EMBL" id="JBBJCI010000202">
    <property type="protein sequence ID" value="KAK7241351.1"/>
    <property type="molecule type" value="Genomic_DNA"/>
</dbReference>